<evidence type="ECO:0000256" key="1">
    <source>
        <dbReference type="SAM" id="MobiDB-lite"/>
    </source>
</evidence>
<name>A0A0G4EYD6_VITBC</name>
<feature type="region of interest" description="Disordered" evidence="1">
    <location>
        <begin position="98"/>
        <end position="122"/>
    </location>
</feature>
<sequence>MLVVLLLLVIAAASTLPALGASWRAAEEILLRIEAEHPQAHAVPREVEDMKARAHAPGAVTELAFHQPEDPTIDDLMTGAREAADYLGIATEDADHAADGTTAAQEHPMEAEKQAIEPKSDAASAVIDAVAYDEHEPDHTIPKPEAAYQPDLGAQLEQVGPPEEPLVEDMLPDEQPSEPVPEAPEDPEDLYGGIAHPQEGPPEHCDSRVWAHLGCNSTLTLTLTVSKMAKGHVTSECGSGQQGAFQGDDFNYWVRLSVPDKMPQARMVLESRTPSGVHILPFADHTPRISKLGMSNSCSGAGCEMGFRSSAFQQGNMHIDRVGTAGSYYAFVGYNFDWTVYNATTVFPSELHFCCFDPRWVPYDSLTSCQNMLV</sequence>
<accession>A0A0G4EYD6</accession>
<evidence type="ECO:0000313" key="3">
    <source>
        <dbReference type="EMBL" id="CEM03460.1"/>
    </source>
</evidence>
<feature type="compositionally biased region" description="Basic and acidic residues" evidence="1">
    <location>
        <begin position="107"/>
        <end position="120"/>
    </location>
</feature>
<protein>
    <recommendedName>
        <fullName evidence="5">Pherophorin domain-containing protein</fullName>
    </recommendedName>
</protein>
<feature type="signal peptide" evidence="2">
    <location>
        <begin position="1"/>
        <end position="20"/>
    </location>
</feature>
<feature type="compositionally biased region" description="Acidic residues" evidence="1">
    <location>
        <begin position="165"/>
        <end position="176"/>
    </location>
</feature>
<keyword evidence="4" id="KW-1185">Reference proteome</keyword>
<gene>
    <name evidence="3" type="ORF">Vbra_13925</name>
</gene>
<evidence type="ECO:0008006" key="5">
    <source>
        <dbReference type="Google" id="ProtNLM"/>
    </source>
</evidence>
<evidence type="ECO:0000256" key="2">
    <source>
        <dbReference type="SAM" id="SignalP"/>
    </source>
</evidence>
<evidence type="ECO:0000313" key="4">
    <source>
        <dbReference type="Proteomes" id="UP000041254"/>
    </source>
</evidence>
<keyword evidence="2" id="KW-0732">Signal</keyword>
<dbReference type="Proteomes" id="UP000041254">
    <property type="component" value="Unassembled WGS sequence"/>
</dbReference>
<feature type="chain" id="PRO_5005187819" description="Pherophorin domain-containing protein" evidence="2">
    <location>
        <begin position="21"/>
        <end position="374"/>
    </location>
</feature>
<reference evidence="3 4" key="1">
    <citation type="submission" date="2014-11" db="EMBL/GenBank/DDBJ databases">
        <authorList>
            <person name="Zhu J."/>
            <person name="Qi W."/>
            <person name="Song R."/>
        </authorList>
    </citation>
    <scope>NUCLEOTIDE SEQUENCE [LARGE SCALE GENOMIC DNA]</scope>
</reference>
<feature type="region of interest" description="Disordered" evidence="1">
    <location>
        <begin position="164"/>
        <end position="205"/>
    </location>
</feature>
<organism evidence="3 4">
    <name type="scientific">Vitrella brassicaformis (strain CCMP3155)</name>
    <dbReference type="NCBI Taxonomy" id="1169540"/>
    <lineage>
        <taxon>Eukaryota</taxon>
        <taxon>Sar</taxon>
        <taxon>Alveolata</taxon>
        <taxon>Colpodellida</taxon>
        <taxon>Vitrellaceae</taxon>
        <taxon>Vitrella</taxon>
    </lineage>
</organism>
<dbReference type="AlphaFoldDB" id="A0A0G4EYD6"/>
<dbReference type="InParanoid" id="A0A0G4EYD6"/>
<dbReference type="EMBL" id="CDMY01000341">
    <property type="protein sequence ID" value="CEM03460.1"/>
    <property type="molecule type" value="Genomic_DNA"/>
</dbReference>
<dbReference type="VEuPathDB" id="CryptoDB:Vbra_13925"/>
<proteinExistence type="predicted"/>